<evidence type="ECO:0000313" key="7">
    <source>
        <dbReference type="EMBL" id="WZL68982.1"/>
    </source>
</evidence>
<evidence type="ECO:0000259" key="5">
    <source>
        <dbReference type="Pfam" id="PF00370"/>
    </source>
</evidence>
<proteinExistence type="inferred from homology"/>
<protein>
    <submittedName>
        <fullName evidence="7">FGGY-family carbohydrate kinase</fullName>
        <ecNumber evidence="7">2.7.1.-</ecNumber>
    </submittedName>
</protein>
<feature type="domain" description="Carbohydrate kinase FGGY C-terminal" evidence="6">
    <location>
        <begin position="261"/>
        <end position="456"/>
    </location>
</feature>
<dbReference type="Pfam" id="PF00370">
    <property type="entry name" value="FGGY_N"/>
    <property type="match status" value="1"/>
</dbReference>
<feature type="domain" description="Carbohydrate kinase FGGY N-terminal" evidence="5">
    <location>
        <begin position="4"/>
        <end position="249"/>
    </location>
</feature>
<dbReference type="InterPro" id="IPR018484">
    <property type="entry name" value="FGGY_N"/>
</dbReference>
<dbReference type="EC" id="2.7.1.-" evidence="7"/>
<evidence type="ECO:0000256" key="1">
    <source>
        <dbReference type="ARBA" id="ARBA00009156"/>
    </source>
</evidence>
<evidence type="ECO:0000259" key="6">
    <source>
        <dbReference type="Pfam" id="PF02782"/>
    </source>
</evidence>
<evidence type="ECO:0000256" key="3">
    <source>
        <dbReference type="ARBA" id="ARBA00022777"/>
    </source>
</evidence>
<dbReference type="PANTHER" id="PTHR43095">
    <property type="entry name" value="SUGAR KINASE"/>
    <property type="match status" value="1"/>
</dbReference>
<dbReference type="InterPro" id="IPR018483">
    <property type="entry name" value="Carb_kinase_FGGY_CS"/>
</dbReference>
<dbReference type="CDD" id="cd07804">
    <property type="entry name" value="ASKHA_NBD_FGGY_RrXK-like"/>
    <property type="match status" value="1"/>
</dbReference>
<dbReference type="GO" id="GO:0016301">
    <property type="term" value="F:kinase activity"/>
    <property type="evidence" value="ECO:0007669"/>
    <property type="project" value="UniProtKB-KW"/>
</dbReference>
<keyword evidence="3 4" id="KW-0418">Kinase</keyword>
<evidence type="ECO:0000256" key="4">
    <source>
        <dbReference type="RuleBase" id="RU003733"/>
    </source>
</evidence>
<keyword evidence="2 4" id="KW-0808">Transferase</keyword>
<dbReference type="PROSITE" id="PS00445">
    <property type="entry name" value="FGGY_KINASES_2"/>
    <property type="match status" value="1"/>
</dbReference>
<evidence type="ECO:0000256" key="2">
    <source>
        <dbReference type="ARBA" id="ARBA00022679"/>
    </source>
</evidence>
<evidence type="ECO:0000313" key="8">
    <source>
        <dbReference type="Proteomes" id="UP001486565"/>
    </source>
</evidence>
<dbReference type="PIRSF" id="PIRSF000538">
    <property type="entry name" value="GlpK"/>
    <property type="match status" value="1"/>
</dbReference>
<dbReference type="InterPro" id="IPR050406">
    <property type="entry name" value="FGGY_Carb_Kinase"/>
</dbReference>
<comment type="similarity">
    <text evidence="1 4">Belongs to the FGGY kinase family.</text>
</comment>
<reference evidence="7 8" key="1">
    <citation type="submission" date="2023-03" db="EMBL/GenBank/DDBJ databases">
        <title>Novel Species.</title>
        <authorList>
            <person name="Ma S."/>
        </authorList>
    </citation>
    <scope>NUCLEOTIDE SEQUENCE [LARGE SCALE GENOMIC DNA]</scope>
    <source>
        <strain evidence="7 8">LIND6LT2</strain>
    </source>
</reference>
<keyword evidence="8" id="KW-1185">Reference proteome</keyword>
<dbReference type="SUPFAM" id="SSF53067">
    <property type="entry name" value="Actin-like ATPase domain"/>
    <property type="match status" value="2"/>
</dbReference>
<accession>A0ABZ2Y100</accession>
<dbReference type="EMBL" id="CP121687">
    <property type="protein sequence ID" value="WZL68982.1"/>
    <property type="molecule type" value="Genomic_DNA"/>
</dbReference>
<dbReference type="RefSeq" id="WP_341875986.1">
    <property type="nucleotide sequence ID" value="NZ_CP121687.1"/>
</dbReference>
<dbReference type="PANTHER" id="PTHR43095:SF5">
    <property type="entry name" value="XYLULOSE KINASE"/>
    <property type="match status" value="1"/>
</dbReference>
<gene>
    <name evidence="7" type="ORF">QBE51_09145</name>
</gene>
<sequence>MANYLMGMDYGTGGAKVCIIDEEANILSYAFREYPIYTDKPDWSEHDANLYWEHTCDMIKECIEKANINPKDIKGIGTSSALPSMVMVDKDYKPINRAYNLMDRRAKKEVQWLRENIGQEEIFKISGNRLEDHPSIVNLMWEKNNRPEDFKRIYKALTIDGFIRLKLTGKATASYSAGAFYGVAYNVFSNQFEKELMDKIGISIDLMPEVYRCEEIIGEVTYEAAKETGLAEGIAVAAGQVDCNAGWVGAGATQVGDVQMNLGTCGNFGVIHKDPNFLDSMISCAYTIDSENTYITVPTTTTGGQSLRYLRDQFSHMERAMEKLVPNFDAYDYLNMEAEKINIGSDGLIILPYLMGERTPIWDVDAKGVIFGLSLNHTKGHLVRAMMEAVAYALYDSFVLLKEKNIKINSPIVLNEGGAKSKLWRSIITDVFNVPTALVKSRVGAPFGDAILAGVAVGIFKDFSIAKEKTEYIDLIEPNQKNHEIYMEYFKLYKKLYEDIKEDYKALAHLRNLSSQN</sequence>
<dbReference type="Pfam" id="PF02782">
    <property type="entry name" value="FGGY_C"/>
    <property type="match status" value="1"/>
</dbReference>
<dbReference type="InterPro" id="IPR018485">
    <property type="entry name" value="FGGY_C"/>
</dbReference>
<organism evidence="7 8">
    <name type="scientific">Defluviitalea saccharophila</name>
    <dbReference type="NCBI Taxonomy" id="879970"/>
    <lineage>
        <taxon>Bacteria</taxon>
        <taxon>Bacillati</taxon>
        <taxon>Bacillota</taxon>
        <taxon>Clostridia</taxon>
        <taxon>Lachnospirales</taxon>
        <taxon>Defluviitaleaceae</taxon>
        <taxon>Defluviitalea</taxon>
    </lineage>
</organism>
<dbReference type="Proteomes" id="UP001486565">
    <property type="component" value="Chromosome"/>
</dbReference>
<dbReference type="InterPro" id="IPR043129">
    <property type="entry name" value="ATPase_NBD"/>
</dbReference>
<name>A0ABZ2Y100_9FIRM</name>
<dbReference type="Gene3D" id="3.30.420.40">
    <property type="match status" value="2"/>
</dbReference>
<dbReference type="InterPro" id="IPR000577">
    <property type="entry name" value="Carb_kinase_FGGY"/>
</dbReference>